<keyword evidence="2" id="KW-0805">Transcription regulation</keyword>
<dbReference type="FunFam" id="1.25.70.10:FF:000015">
    <property type="entry name" value="Mitochondrial transcription termination factor family protein"/>
    <property type="match status" value="1"/>
</dbReference>
<name>A0A978UK40_ZIZJJ</name>
<gene>
    <name evidence="4" type="ORF">FEM48_Zijuj10G0001100</name>
</gene>
<sequence>MNITSLIMSSSKFLTLPTDLSFTFKASSSPDIRNLSFFSNSSNPFFTFSFQSHKFKFHFPFKTLHHRIYPSLLANPPNASPPLADDHSQSLEEAQEAFSEFLQEFGVSHKDSTFISMNSPRYLRMLVDGVRELDELKLWSSWKCQGKKLDLDLELLGFKEKISYLARDKGDNGKVALLESAVGLSLSSAMNVARYLSAETLPGLIDKVKYMKEIFFSGSNGGKLLGKNARRMMMHLSIPIDEDLQQTLSFFEKIEARRGGLNMLGSKDASFLYLVESFPRLLLLPLESHMKAMEEFLKNIGISKELMGNILILFPPIIFCDIEVIKTRVLAFKEVAMEEKNVGKMLIKYPWILSTSIQENYKEVLSFFDMERVPKTSAAHAIRSWPHLLGCSTSKLKLMVEEISKLGVRNKKLGQVICKSPQILLRKPQEFTQVVLFLKGLGFDEENVGKIICRCPEIFATSIENTLERKLKFLAAIGVSKVHLPRVIKKYPELLVSDTDRTILPRMKYLMTFGLSERDVAFMIRRFAPLLGYSIEEVLRPKLDFLVNTMEKPITEVVEYPRYFSYSLEKKIKPRFWTIKARNVECSLKDMLGKNDEEFAAEFMAPQ</sequence>
<dbReference type="Pfam" id="PF02536">
    <property type="entry name" value="mTERF"/>
    <property type="match status" value="1"/>
</dbReference>
<dbReference type="PANTHER" id="PTHR13068">
    <property type="entry name" value="CGI-12 PROTEIN-RELATED"/>
    <property type="match status" value="1"/>
</dbReference>
<evidence type="ECO:0008006" key="6">
    <source>
        <dbReference type="Google" id="ProtNLM"/>
    </source>
</evidence>
<evidence type="ECO:0000256" key="3">
    <source>
        <dbReference type="ARBA" id="ARBA00022946"/>
    </source>
</evidence>
<keyword evidence="2" id="KW-0804">Transcription</keyword>
<evidence type="ECO:0000313" key="4">
    <source>
        <dbReference type="EMBL" id="KAH7515192.1"/>
    </source>
</evidence>
<organism evidence="4 5">
    <name type="scientific">Ziziphus jujuba var. spinosa</name>
    <dbReference type="NCBI Taxonomy" id="714518"/>
    <lineage>
        <taxon>Eukaryota</taxon>
        <taxon>Viridiplantae</taxon>
        <taxon>Streptophyta</taxon>
        <taxon>Embryophyta</taxon>
        <taxon>Tracheophyta</taxon>
        <taxon>Spermatophyta</taxon>
        <taxon>Magnoliopsida</taxon>
        <taxon>eudicotyledons</taxon>
        <taxon>Gunneridae</taxon>
        <taxon>Pentapetalae</taxon>
        <taxon>rosids</taxon>
        <taxon>fabids</taxon>
        <taxon>Rosales</taxon>
        <taxon>Rhamnaceae</taxon>
        <taxon>Paliureae</taxon>
        <taxon>Ziziphus</taxon>
    </lineage>
</organism>
<keyword evidence="3" id="KW-0809">Transit peptide</keyword>
<evidence type="ECO:0000256" key="2">
    <source>
        <dbReference type="ARBA" id="ARBA00022472"/>
    </source>
</evidence>
<reference evidence="4" key="1">
    <citation type="journal article" date="2021" name="Front. Plant Sci.">
        <title>Chromosome-Scale Genome Assembly for Chinese Sour Jujube and Insights Into Its Genome Evolution and Domestication Signature.</title>
        <authorList>
            <person name="Shen L.-Y."/>
            <person name="Luo H."/>
            <person name="Wang X.-L."/>
            <person name="Wang X.-M."/>
            <person name="Qiu X.-J."/>
            <person name="Liu H."/>
            <person name="Zhou S.-S."/>
            <person name="Jia K.-H."/>
            <person name="Nie S."/>
            <person name="Bao Y.-T."/>
            <person name="Zhang R.-G."/>
            <person name="Yun Q.-Z."/>
            <person name="Chai Y.-H."/>
            <person name="Lu J.-Y."/>
            <person name="Li Y."/>
            <person name="Zhao S.-W."/>
            <person name="Mao J.-F."/>
            <person name="Jia S.-G."/>
            <person name="Mao Y.-M."/>
        </authorList>
    </citation>
    <scope>NUCLEOTIDE SEQUENCE</scope>
    <source>
        <strain evidence="4">AT0</strain>
        <tissue evidence="4">Leaf</tissue>
    </source>
</reference>
<keyword evidence="2" id="KW-0806">Transcription termination</keyword>
<dbReference type="EMBL" id="JAEACU010000010">
    <property type="protein sequence ID" value="KAH7515192.1"/>
    <property type="molecule type" value="Genomic_DNA"/>
</dbReference>
<dbReference type="GO" id="GO:0006353">
    <property type="term" value="P:DNA-templated transcription termination"/>
    <property type="evidence" value="ECO:0007669"/>
    <property type="project" value="UniProtKB-KW"/>
</dbReference>
<comment type="caution">
    <text evidence="4">The sequence shown here is derived from an EMBL/GenBank/DDBJ whole genome shotgun (WGS) entry which is preliminary data.</text>
</comment>
<dbReference type="SMART" id="SM00733">
    <property type="entry name" value="Mterf"/>
    <property type="match status" value="9"/>
</dbReference>
<protein>
    <recommendedName>
        <fullName evidence="6">Transcription termination factor MTERF2, chloroplastic</fullName>
    </recommendedName>
</protein>
<dbReference type="Proteomes" id="UP000813462">
    <property type="component" value="Unassembled WGS sequence"/>
</dbReference>
<evidence type="ECO:0000256" key="1">
    <source>
        <dbReference type="ARBA" id="ARBA00007692"/>
    </source>
</evidence>
<evidence type="ECO:0000313" key="5">
    <source>
        <dbReference type="Proteomes" id="UP000813462"/>
    </source>
</evidence>
<accession>A0A978UK40</accession>
<dbReference type="AlphaFoldDB" id="A0A978UK40"/>
<proteinExistence type="inferred from homology"/>
<dbReference type="InterPro" id="IPR038538">
    <property type="entry name" value="MTERF_sf"/>
</dbReference>
<dbReference type="OrthoDB" id="637682at2759"/>
<dbReference type="InterPro" id="IPR003690">
    <property type="entry name" value="MTERF"/>
</dbReference>
<dbReference type="Gene3D" id="1.25.70.10">
    <property type="entry name" value="Transcription termination factor 3, mitochondrial"/>
    <property type="match status" value="1"/>
</dbReference>
<comment type="similarity">
    <text evidence="1">Belongs to the mTERF family.</text>
</comment>
<dbReference type="GO" id="GO:0003676">
    <property type="term" value="F:nucleic acid binding"/>
    <property type="evidence" value="ECO:0007669"/>
    <property type="project" value="InterPro"/>
</dbReference>
<dbReference type="PANTHER" id="PTHR13068:SF3">
    <property type="entry name" value="MITOCHONDRIAL TRANSCRIPTION TERMINATION FACTOR FAMILY PROTEIN"/>
    <property type="match status" value="1"/>
</dbReference>